<dbReference type="CDD" id="cd06257">
    <property type="entry name" value="DnaJ"/>
    <property type="match status" value="1"/>
</dbReference>
<name>A0A0S4JCZ0_BODSA</name>
<gene>
    <name evidence="3" type="ORF">BSAL_00030</name>
</gene>
<proteinExistence type="predicted"/>
<dbReference type="Pfam" id="PF00226">
    <property type="entry name" value="DnaJ"/>
    <property type="match status" value="1"/>
</dbReference>
<dbReference type="GO" id="GO:0051082">
    <property type="term" value="F:unfolded protein binding"/>
    <property type="evidence" value="ECO:0007669"/>
    <property type="project" value="TreeGrafter"/>
</dbReference>
<feature type="domain" description="J" evidence="2">
    <location>
        <begin position="6"/>
        <end position="67"/>
    </location>
</feature>
<dbReference type="AlphaFoldDB" id="A0A0S4JCZ0"/>
<dbReference type="PRINTS" id="PR00625">
    <property type="entry name" value="JDOMAIN"/>
</dbReference>
<dbReference type="InterPro" id="IPR036869">
    <property type="entry name" value="J_dom_sf"/>
</dbReference>
<evidence type="ECO:0000259" key="2">
    <source>
        <dbReference type="PROSITE" id="PS50076"/>
    </source>
</evidence>
<dbReference type="Proteomes" id="UP000051952">
    <property type="component" value="Unassembled WGS sequence"/>
</dbReference>
<reference evidence="4" key="1">
    <citation type="submission" date="2015-09" db="EMBL/GenBank/DDBJ databases">
        <authorList>
            <consortium name="Pathogen Informatics"/>
        </authorList>
    </citation>
    <scope>NUCLEOTIDE SEQUENCE [LARGE SCALE GENOMIC DNA]</scope>
    <source>
        <strain evidence="4">Lake Konstanz</strain>
    </source>
</reference>
<dbReference type="GO" id="GO:0051087">
    <property type="term" value="F:protein-folding chaperone binding"/>
    <property type="evidence" value="ECO:0007669"/>
    <property type="project" value="TreeGrafter"/>
</dbReference>
<feature type="region of interest" description="Disordered" evidence="1">
    <location>
        <begin position="172"/>
        <end position="201"/>
    </location>
</feature>
<organism evidence="3 4">
    <name type="scientific">Bodo saltans</name>
    <name type="common">Flagellated protozoan</name>
    <dbReference type="NCBI Taxonomy" id="75058"/>
    <lineage>
        <taxon>Eukaryota</taxon>
        <taxon>Discoba</taxon>
        <taxon>Euglenozoa</taxon>
        <taxon>Kinetoplastea</taxon>
        <taxon>Metakinetoplastina</taxon>
        <taxon>Eubodonida</taxon>
        <taxon>Bodonidae</taxon>
        <taxon>Bodo</taxon>
    </lineage>
</organism>
<accession>A0A0S4JCZ0</accession>
<dbReference type="GO" id="GO:0005737">
    <property type="term" value="C:cytoplasm"/>
    <property type="evidence" value="ECO:0007669"/>
    <property type="project" value="TreeGrafter"/>
</dbReference>
<dbReference type="PROSITE" id="PS50076">
    <property type="entry name" value="DNAJ_2"/>
    <property type="match status" value="1"/>
</dbReference>
<dbReference type="InterPro" id="IPR018253">
    <property type="entry name" value="DnaJ_domain_CS"/>
</dbReference>
<keyword evidence="4" id="KW-1185">Reference proteome</keyword>
<evidence type="ECO:0000256" key="1">
    <source>
        <dbReference type="SAM" id="MobiDB-lite"/>
    </source>
</evidence>
<evidence type="ECO:0000313" key="4">
    <source>
        <dbReference type="Proteomes" id="UP000051952"/>
    </source>
</evidence>
<evidence type="ECO:0000313" key="3">
    <source>
        <dbReference type="EMBL" id="CUG86810.1"/>
    </source>
</evidence>
<dbReference type="SUPFAM" id="SSF46565">
    <property type="entry name" value="Chaperone J-domain"/>
    <property type="match status" value="1"/>
</dbReference>
<dbReference type="OrthoDB" id="251305at2759"/>
<dbReference type="VEuPathDB" id="TriTrypDB:BSAL_00030"/>
<dbReference type="Gene3D" id="1.10.287.110">
    <property type="entry name" value="DnaJ domain"/>
    <property type="match status" value="1"/>
</dbReference>
<dbReference type="InterPro" id="IPR001623">
    <property type="entry name" value="DnaJ_domain"/>
</dbReference>
<dbReference type="GO" id="GO:0005634">
    <property type="term" value="C:nucleus"/>
    <property type="evidence" value="ECO:0007669"/>
    <property type="project" value="TreeGrafter"/>
</dbReference>
<dbReference type="SMART" id="SM00271">
    <property type="entry name" value="DnaJ"/>
    <property type="match status" value="1"/>
</dbReference>
<dbReference type="GO" id="GO:0044183">
    <property type="term" value="F:protein folding chaperone"/>
    <property type="evidence" value="ECO:0007669"/>
    <property type="project" value="TreeGrafter"/>
</dbReference>
<feature type="compositionally biased region" description="Polar residues" evidence="1">
    <location>
        <begin position="184"/>
        <end position="194"/>
    </location>
</feature>
<protein>
    <submittedName>
        <fullName evidence="3">DNA-J protein, putative</fullName>
    </submittedName>
</protein>
<dbReference type="EMBL" id="CYKH01001399">
    <property type="protein sequence ID" value="CUG86810.1"/>
    <property type="molecule type" value="Genomic_DNA"/>
</dbReference>
<dbReference type="PANTHER" id="PTHR43948">
    <property type="entry name" value="DNAJ HOMOLOG SUBFAMILY B"/>
    <property type="match status" value="1"/>
</dbReference>
<dbReference type="PROSITE" id="PS00636">
    <property type="entry name" value="DNAJ_1"/>
    <property type="match status" value="1"/>
</dbReference>
<dbReference type="PANTHER" id="PTHR43948:SF10">
    <property type="entry name" value="MRJ, ISOFORM E"/>
    <property type="match status" value="1"/>
</dbReference>
<sequence length="430" mass="47700">MESQGSFYKVLGVQRTASEKDLRDAYKNAAIKAHPDKGGSHQEFSALQKAYETLRDTEKRREYDRELQQKRQAKYFRRPPPVQPVKAPTSFVLQDGEQYIFETAPDRLRCKFRHGDIVSCAGSTGCFIGLGAYETLYWVKQGQSYASALFSLGMGDDLVKIVMRAAAHSAPQRKPSFAAPAPSGPQNAPNTPRRGSSAVDERVQRLRDEIIRDEKLRRADQRTLRMQCEERDRRNEVETLFRETLGDMKHQFVAGIRRLRLLHPRTDVDPLRAPNRVVSRSPVRDYIRGKSPMVARYNTTTTAARPQPSPMRPPRAQTPVAPARKASAVAHTSRTPLRSVTPLARARSGSATAVPFSALSGKAIGTGVSSIRRGSVQVRAGCFVGESSTAANGASISAVRRVTSVSPARRPSTQPAAEPVPVIRFRRRDE</sequence>